<evidence type="ECO:0000256" key="2">
    <source>
        <dbReference type="ARBA" id="ARBA00022840"/>
    </source>
</evidence>
<evidence type="ECO:0000256" key="8">
    <source>
        <dbReference type="SAM" id="MobiDB-lite"/>
    </source>
</evidence>
<dbReference type="GO" id="GO:0006355">
    <property type="term" value="P:regulation of DNA-templated transcription"/>
    <property type="evidence" value="ECO:0007669"/>
    <property type="project" value="InterPro"/>
</dbReference>
<reference evidence="11 12" key="1">
    <citation type="journal article" date="2016" name="Nat. Commun.">
        <title>Thousands of microbial genomes shed light on interconnected biogeochemical processes in an aquifer system.</title>
        <authorList>
            <person name="Anantharaman K."/>
            <person name="Brown C.T."/>
            <person name="Hug L.A."/>
            <person name="Sharon I."/>
            <person name="Castelle C.J."/>
            <person name="Probst A.J."/>
            <person name="Thomas B.C."/>
            <person name="Singh A."/>
            <person name="Wilkins M.J."/>
            <person name="Karaoz U."/>
            <person name="Brodie E.L."/>
            <person name="Williams K.H."/>
            <person name="Hubbard S.S."/>
            <person name="Banfield J.F."/>
        </authorList>
    </citation>
    <scope>NUCLEOTIDE SEQUENCE [LARGE SCALE GENOMIC DNA]</scope>
    <source>
        <strain evidence="12">RIFCSPLOWO2_12_FULL_64_10</strain>
    </source>
</reference>
<keyword evidence="2" id="KW-0067">ATP-binding</keyword>
<dbReference type="InterPro" id="IPR009057">
    <property type="entry name" value="Homeodomain-like_sf"/>
</dbReference>
<dbReference type="Gene3D" id="1.10.10.60">
    <property type="entry name" value="Homeodomain-like"/>
    <property type="match status" value="1"/>
</dbReference>
<dbReference type="InterPro" id="IPR003593">
    <property type="entry name" value="AAA+_ATPase"/>
</dbReference>
<dbReference type="Pfam" id="PF00072">
    <property type="entry name" value="Response_reg"/>
    <property type="match status" value="1"/>
</dbReference>
<evidence type="ECO:0000256" key="3">
    <source>
        <dbReference type="ARBA" id="ARBA00023015"/>
    </source>
</evidence>
<evidence type="ECO:0000259" key="9">
    <source>
        <dbReference type="PROSITE" id="PS50045"/>
    </source>
</evidence>
<dbReference type="InterPro" id="IPR011006">
    <property type="entry name" value="CheY-like_superfamily"/>
</dbReference>
<keyword evidence="6" id="KW-0597">Phosphoprotein</keyword>
<dbReference type="GO" id="GO:0005524">
    <property type="term" value="F:ATP binding"/>
    <property type="evidence" value="ECO:0007669"/>
    <property type="project" value="UniProtKB-KW"/>
</dbReference>
<dbReference type="InterPro" id="IPR027417">
    <property type="entry name" value="P-loop_NTPase"/>
</dbReference>
<dbReference type="GO" id="GO:0043565">
    <property type="term" value="F:sequence-specific DNA binding"/>
    <property type="evidence" value="ECO:0007669"/>
    <property type="project" value="InterPro"/>
</dbReference>
<dbReference type="Proteomes" id="UP000178606">
    <property type="component" value="Unassembled WGS sequence"/>
</dbReference>
<evidence type="ECO:0000313" key="11">
    <source>
        <dbReference type="EMBL" id="OGG45983.1"/>
    </source>
</evidence>
<sequence>MNTPPPDEADAKLLLVDDLPDNLKVLRQALEPEGYSILVAPSGEAALKLARSAQPDLILLDVLMPGLDGFETCRRLKQDPATQDIPVLFITARAETEAVTEGFRAGGVDYIVKPFQSEEVLARVRTHLKIDHLARELTRKNAELSQINQQLQEETDRRKALSAERNHLADHLSLISSREAERWGIAGLVGKSGTIDKILQDIGLLQNTGTTVLITGESGTGKELIARAIHHGSPRSSGPFIPVNCAAIPADLAESTLFGHARGAFTGADRDRTGCFDLADGGTLFLDEVGDMPPGVQAKLLRVLEDGWVLPLGAARGRRVDVRVLAATNRDLQSDITSGRFRQDLYYRLARFPVRVPPLRERREDIPLLTRHFLSLFAAEMDVDPLPLSPEALAALEAYDFPGNVRELKNIVERALLKSAGADLRPEHLDFLQPPAPSPPGPAALDPEALTASLPLNLRQAEDLLIRRALEQTHGNIAAAARLLGTNRPRIYQFLQQTDPSQRQRNS</sequence>
<dbReference type="SMART" id="SM00382">
    <property type="entry name" value="AAA"/>
    <property type="match status" value="1"/>
</dbReference>
<dbReference type="CDD" id="cd19920">
    <property type="entry name" value="REC_PA4781-like"/>
    <property type="match status" value="1"/>
</dbReference>
<evidence type="ECO:0000313" key="12">
    <source>
        <dbReference type="Proteomes" id="UP000178606"/>
    </source>
</evidence>
<dbReference type="PRINTS" id="PR01590">
    <property type="entry name" value="HTHFIS"/>
</dbReference>
<dbReference type="InterPro" id="IPR002197">
    <property type="entry name" value="HTH_Fis"/>
</dbReference>
<evidence type="ECO:0000259" key="10">
    <source>
        <dbReference type="PROSITE" id="PS50110"/>
    </source>
</evidence>
<dbReference type="PROSITE" id="PS50110">
    <property type="entry name" value="RESPONSE_REGULATORY"/>
    <property type="match status" value="1"/>
</dbReference>
<dbReference type="PANTHER" id="PTHR32071">
    <property type="entry name" value="TRANSCRIPTIONAL REGULATORY PROTEIN"/>
    <property type="match status" value="1"/>
</dbReference>
<dbReference type="InterPro" id="IPR025662">
    <property type="entry name" value="Sigma_54_int_dom_ATP-bd_1"/>
</dbReference>
<protein>
    <recommendedName>
        <fullName evidence="13">Sigma-54-dependent Fis family transcriptional regulator</fullName>
    </recommendedName>
</protein>
<name>A0A1F6C9X7_HANXR</name>
<dbReference type="InterPro" id="IPR001789">
    <property type="entry name" value="Sig_transdc_resp-reg_receiver"/>
</dbReference>
<dbReference type="EMBL" id="MFKF01000351">
    <property type="protein sequence ID" value="OGG45983.1"/>
    <property type="molecule type" value="Genomic_DNA"/>
</dbReference>
<dbReference type="PROSITE" id="PS00675">
    <property type="entry name" value="SIGMA54_INTERACT_1"/>
    <property type="match status" value="1"/>
</dbReference>
<feature type="domain" description="Response regulatory" evidence="10">
    <location>
        <begin position="12"/>
        <end position="128"/>
    </location>
</feature>
<dbReference type="PROSITE" id="PS50045">
    <property type="entry name" value="SIGMA54_INTERACT_4"/>
    <property type="match status" value="1"/>
</dbReference>
<dbReference type="SUPFAM" id="SSF52540">
    <property type="entry name" value="P-loop containing nucleoside triphosphate hydrolases"/>
    <property type="match status" value="1"/>
</dbReference>
<evidence type="ECO:0000256" key="1">
    <source>
        <dbReference type="ARBA" id="ARBA00022741"/>
    </source>
</evidence>
<dbReference type="GO" id="GO:0000160">
    <property type="term" value="P:phosphorelay signal transduction system"/>
    <property type="evidence" value="ECO:0007669"/>
    <property type="project" value="InterPro"/>
</dbReference>
<dbReference type="PROSITE" id="PS00676">
    <property type="entry name" value="SIGMA54_INTERACT_2"/>
    <property type="match status" value="1"/>
</dbReference>
<dbReference type="Pfam" id="PF02954">
    <property type="entry name" value="HTH_8"/>
    <property type="match status" value="1"/>
</dbReference>
<comment type="caution">
    <text evidence="11">The sequence shown here is derived from an EMBL/GenBank/DDBJ whole genome shotgun (WGS) entry which is preliminary data.</text>
</comment>
<accession>A0A1F6C9X7</accession>
<dbReference type="InterPro" id="IPR002078">
    <property type="entry name" value="Sigma_54_int"/>
</dbReference>
<dbReference type="Gene3D" id="3.40.50.2300">
    <property type="match status" value="1"/>
</dbReference>
<dbReference type="SMART" id="SM00448">
    <property type="entry name" value="REC"/>
    <property type="match status" value="1"/>
</dbReference>
<feature type="domain" description="Sigma-54 factor interaction" evidence="9">
    <location>
        <begin position="188"/>
        <end position="417"/>
    </location>
</feature>
<dbReference type="PROSITE" id="PS00688">
    <property type="entry name" value="SIGMA54_INTERACT_3"/>
    <property type="match status" value="1"/>
</dbReference>
<feature type="coiled-coil region" evidence="7">
    <location>
        <begin position="130"/>
        <end position="164"/>
    </location>
</feature>
<evidence type="ECO:0008006" key="13">
    <source>
        <dbReference type="Google" id="ProtNLM"/>
    </source>
</evidence>
<dbReference type="SUPFAM" id="SSF46689">
    <property type="entry name" value="Homeodomain-like"/>
    <property type="match status" value="1"/>
</dbReference>
<evidence type="ECO:0000256" key="6">
    <source>
        <dbReference type="PROSITE-ProRule" id="PRU00169"/>
    </source>
</evidence>
<dbReference type="FunFam" id="3.40.50.300:FF:000006">
    <property type="entry name" value="DNA-binding transcriptional regulator NtrC"/>
    <property type="match status" value="1"/>
</dbReference>
<evidence type="ECO:0000256" key="7">
    <source>
        <dbReference type="SAM" id="Coils"/>
    </source>
</evidence>
<keyword evidence="4" id="KW-0238">DNA-binding</keyword>
<dbReference type="InterPro" id="IPR025944">
    <property type="entry name" value="Sigma_54_int_dom_CS"/>
</dbReference>
<dbReference type="SUPFAM" id="SSF52172">
    <property type="entry name" value="CheY-like"/>
    <property type="match status" value="1"/>
</dbReference>
<dbReference type="InterPro" id="IPR025943">
    <property type="entry name" value="Sigma_54_int_dom_ATP-bd_2"/>
</dbReference>
<dbReference type="CDD" id="cd00009">
    <property type="entry name" value="AAA"/>
    <property type="match status" value="1"/>
</dbReference>
<keyword evidence="1" id="KW-0547">Nucleotide-binding</keyword>
<dbReference type="Pfam" id="PF25601">
    <property type="entry name" value="AAA_lid_14"/>
    <property type="match status" value="1"/>
</dbReference>
<dbReference type="Gene3D" id="1.10.8.60">
    <property type="match status" value="1"/>
</dbReference>
<evidence type="ECO:0000256" key="4">
    <source>
        <dbReference type="ARBA" id="ARBA00023125"/>
    </source>
</evidence>
<feature type="region of interest" description="Disordered" evidence="8">
    <location>
        <begin position="428"/>
        <end position="447"/>
    </location>
</feature>
<keyword evidence="3" id="KW-0805">Transcription regulation</keyword>
<proteinExistence type="predicted"/>
<dbReference type="PANTHER" id="PTHR32071:SF117">
    <property type="entry name" value="PTS-DEPENDENT DIHYDROXYACETONE KINASE OPERON REGULATORY PROTEIN-RELATED"/>
    <property type="match status" value="1"/>
</dbReference>
<dbReference type="Pfam" id="PF00158">
    <property type="entry name" value="Sigma54_activat"/>
    <property type="match status" value="1"/>
</dbReference>
<dbReference type="Gene3D" id="3.40.50.300">
    <property type="entry name" value="P-loop containing nucleotide triphosphate hydrolases"/>
    <property type="match status" value="1"/>
</dbReference>
<gene>
    <name evidence="11" type="ORF">A3F84_17400</name>
</gene>
<keyword evidence="7" id="KW-0175">Coiled coil</keyword>
<evidence type="ECO:0000256" key="5">
    <source>
        <dbReference type="ARBA" id="ARBA00023163"/>
    </source>
</evidence>
<organism evidence="11 12">
    <name type="scientific">Handelsmanbacteria sp. (strain RIFCSPLOWO2_12_FULL_64_10)</name>
    <dbReference type="NCBI Taxonomy" id="1817868"/>
    <lineage>
        <taxon>Bacteria</taxon>
        <taxon>Candidatus Handelsmaniibacteriota</taxon>
    </lineage>
</organism>
<dbReference type="InterPro" id="IPR058031">
    <property type="entry name" value="AAA_lid_NorR"/>
</dbReference>
<keyword evidence="5" id="KW-0804">Transcription</keyword>
<dbReference type="AlphaFoldDB" id="A0A1F6C9X7"/>
<feature type="modified residue" description="4-aspartylphosphate" evidence="6">
    <location>
        <position position="61"/>
    </location>
</feature>